<comment type="caution">
    <text evidence="3">The sequence shown here is derived from an EMBL/GenBank/DDBJ whole genome shotgun (WGS) entry which is preliminary data.</text>
</comment>
<accession>A0AAV0QKK1</accession>
<sequence>MSAKGNSIAKDDDEEANEGDEEEGVVVHRGFWPAYSHTVKYADNYNAQAIWTAAKKLAVDCSIEDAKACQYSILHWYMESGDMNDFNFEQRDWMTVQPQELRKDGSKLIMKVARADDDDNELGN</sequence>
<organism evidence="3 4">
    <name type="scientific">Linum tenue</name>
    <dbReference type="NCBI Taxonomy" id="586396"/>
    <lineage>
        <taxon>Eukaryota</taxon>
        <taxon>Viridiplantae</taxon>
        <taxon>Streptophyta</taxon>
        <taxon>Embryophyta</taxon>
        <taxon>Tracheophyta</taxon>
        <taxon>Spermatophyta</taxon>
        <taxon>Magnoliopsida</taxon>
        <taxon>eudicotyledons</taxon>
        <taxon>Gunneridae</taxon>
        <taxon>Pentapetalae</taxon>
        <taxon>rosids</taxon>
        <taxon>fabids</taxon>
        <taxon>Malpighiales</taxon>
        <taxon>Linaceae</taxon>
        <taxon>Linum</taxon>
    </lineage>
</organism>
<name>A0AAV0QKK1_9ROSI</name>
<evidence type="ECO:0000313" key="4">
    <source>
        <dbReference type="Proteomes" id="UP001154282"/>
    </source>
</evidence>
<dbReference type="Pfam" id="PF26055">
    <property type="entry name" value="Mtase_EDM2"/>
    <property type="match status" value="1"/>
</dbReference>
<dbReference type="AlphaFoldDB" id="A0AAV0QKK1"/>
<evidence type="ECO:0000256" key="1">
    <source>
        <dbReference type="SAM" id="MobiDB-lite"/>
    </source>
</evidence>
<protein>
    <recommendedName>
        <fullName evidence="2">DM2 domain-containing protein</fullName>
    </recommendedName>
</protein>
<evidence type="ECO:0000259" key="2">
    <source>
        <dbReference type="Pfam" id="PF26055"/>
    </source>
</evidence>
<keyword evidence="4" id="KW-1185">Reference proteome</keyword>
<gene>
    <name evidence="3" type="ORF">LITE_LOCUS43651</name>
</gene>
<feature type="region of interest" description="Disordered" evidence="1">
    <location>
        <begin position="1"/>
        <end position="24"/>
    </location>
</feature>
<proteinExistence type="predicted"/>
<dbReference type="InterPro" id="IPR058939">
    <property type="entry name" value="Mtase_EDM2"/>
</dbReference>
<dbReference type="Proteomes" id="UP001154282">
    <property type="component" value="Unassembled WGS sequence"/>
</dbReference>
<dbReference type="EMBL" id="CAMGYJ010000009">
    <property type="protein sequence ID" value="CAI0545591.1"/>
    <property type="molecule type" value="Genomic_DNA"/>
</dbReference>
<reference evidence="3" key="1">
    <citation type="submission" date="2022-08" db="EMBL/GenBank/DDBJ databases">
        <authorList>
            <person name="Gutierrez-Valencia J."/>
        </authorList>
    </citation>
    <scope>NUCLEOTIDE SEQUENCE</scope>
</reference>
<feature type="domain" description="DM2" evidence="2">
    <location>
        <begin position="82"/>
        <end position="112"/>
    </location>
</feature>
<feature type="compositionally biased region" description="Acidic residues" evidence="1">
    <location>
        <begin position="11"/>
        <end position="24"/>
    </location>
</feature>
<evidence type="ECO:0000313" key="3">
    <source>
        <dbReference type="EMBL" id="CAI0545591.1"/>
    </source>
</evidence>